<reference evidence="3 4" key="2">
    <citation type="submission" date="2007-06" db="EMBL/GenBank/DDBJ databases">
        <title>Draft genome sequence of Pseudoflavonifractor capillosus ATCC 29799.</title>
        <authorList>
            <person name="Sudarsanam P."/>
            <person name="Ley R."/>
            <person name="Guruge J."/>
            <person name="Turnbaugh P.J."/>
            <person name="Mahowald M."/>
            <person name="Liep D."/>
            <person name="Gordon J."/>
        </authorList>
    </citation>
    <scope>NUCLEOTIDE SEQUENCE [LARGE SCALE GENOMIC DNA]</scope>
    <source>
        <strain evidence="3 4">ATCC 29799</strain>
    </source>
</reference>
<evidence type="ECO:0000313" key="3">
    <source>
        <dbReference type="EMBL" id="EDM97352.1"/>
    </source>
</evidence>
<dbReference type="STRING" id="411467.BACCAP_04851"/>
<dbReference type="AlphaFoldDB" id="A6P2W7"/>
<dbReference type="SUPFAM" id="SSF55874">
    <property type="entry name" value="ATPase domain of HSP90 chaperone/DNA topoisomerase II/histidine kinase"/>
    <property type="match status" value="1"/>
</dbReference>
<accession>A6P2W7</accession>
<dbReference type="InterPro" id="IPR032834">
    <property type="entry name" value="NatK-like_C"/>
</dbReference>
<keyword evidence="1" id="KW-1133">Transmembrane helix</keyword>
<dbReference type="Gene3D" id="3.30.565.10">
    <property type="entry name" value="Histidine kinase-like ATPase, C-terminal domain"/>
    <property type="match status" value="1"/>
</dbReference>
<dbReference type="CDD" id="cd16935">
    <property type="entry name" value="HATPase_AgrC-ComD-like"/>
    <property type="match status" value="1"/>
</dbReference>
<feature type="transmembrane region" description="Helical" evidence="1">
    <location>
        <begin position="122"/>
        <end position="143"/>
    </location>
</feature>
<keyword evidence="1" id="KW-0812">Transmembrane</keyword>
<reference evidence="3 4" key="1">
    <citation type="submission" date="2007-04" db="EMBL/GenBank/DDBJ databases">
        <authorList>
            <person name="Fulton L."/>
            <person name="Clifton S."/>
            <person name="Fulton B."/>
            <person name="Xu J."/>
            <person name="Minx P."/>
            <person name="Pepin K.H."/>
            <person name="Johnson M."/>
            <person name="Thiruvilangam P."/>
            <person name="Bhonagiri V."/>
            <person name="Nash W.E."/>
            <person name="Mardis E.R."/>
            <person name="Wilson R.K."/>
        </authorList>
    </citation>
    <scope>NUCLEOTIDE SEQUENCE [LARGE SCALE GENOMIC DNA]</scope>
    <source>
        <strain evidence="3 4">ATCC 29799</strain>
    </source>
</reference>
<name>A6P2W7_9FIRM</name>
<dbReference type="Proteomes" id="UP000003639">
    <property type="component" value="Unassembled WGS sequence"/>
</dbReference>
<dbReference type="eggNOG" id="COG3290">
    <property type="taxonomic scope" value="Bacteria"/>
</dbReference>
<evidence type="ECO:0000313" key="4">
    <source>
        <dbReference type="Proteomes" id="UP000003639"/>
    </source>
</evidence>
<proteinExistence type="predicted"/>
<dbReference type="EMBL" id="AAXG02000058">
    <property type="protein sequence ID" value="EDM97352.1"/>
    <property type="molecule type" value="Genomic_DNA"/>
</dbReference>
<feature type="transmembrane region" description="Helical" evidence="1">
    <location>
        <begin position="34"/>
        <end position="52"/>
    </location>
</feature>
<sequence length="426" mass="48560">MLMFVPGIDHLLYAVLLMAAEYIHIHFSVRRRCFYLRASATITAVSLISLLLPEAQGALWAVPFNFLVRAVLFGMTVLGWALCYEVDLFYAVSRCLFGYLTYSAAHVFTLFFTETFQLTGAAYYGVLAGTFTVIYAIFAVFSLRRVSRGMKPARWKYQIAGVLALVTAAFSYISMDIHWEYIDDYLLPAYLFIVYLCLMLLHIFADEKHLHDDYEMIKQLMEKEARQYEVSKELIDRINQKAHDLKYQIRHLSTAGGSEALQELEEAIDVYDTGYKTGNDALDVIMTEKSQQCRKYHIRVACILDGEKLSTMEPRDIYSLVGNILDNAIEAVQQLPDEDMRVINLSVKQEFGMVRIRAENYYAGRRSFQNDLPPTTKEDKLWHGYGTKSILTIAEKYGGTAEFSAENGIFTVNVLLPASPNPLDDI</sequence>
<organism evidence="3 4">
    <name type="scientific">Pseudoflavonifractor capillosus ATCC 29799</name>
    <dbReference type="NCBI Taxonomy" id="411467"/>
    <lineage>
        <taxon>Bacteria</taxon>
        <taxon>Bacillati</taxon>
        <taxon>Bacillota</taxon>
        <taxon>Clostridia</taxon>
        <taxon>Eubacteriales</taxon>
        <taxon>Oscillospiraceae</taxon>
        <taxon>Pseudoflavonifractor</taxon>
    </lineage>
</organism>
<keyword evidence="1" id="KW-0472">Membrane</keyword>
<feature type="domain" description="Sensor histidine kinase NatK-like C-terminal" evidence="2">
    <location>
        <begin position="312"/>
        <end position="417"/>
    </location>
</feature>
<feature type="transmembrane region" description="Helical" evidence="1">
    <location>
        <begin position="185"/>
        <end position="205"/>
    </location>
</feature>
<dbReference type="Pfam" id="PF14501">
    <property type="entry name" value="HATPase_c_5"/>
    <property type="match status" value="1"/>
</dbReference>
<dbReference type="RefSeq" id="WP_006575292.1">
    <property type="nucleotide sequence ID" value="NZ_AAXG02000058.1"/>
</dbReference>
<feature type="transmembrane region" description="Helical" evidence="1">
    <location>
        <begin position="58"/>
        <end position="84"/>
    </location>
</feature>
<feature type="transmembrane region" description="Helical" evidence="1">
    <location>
        <begin position="155"/>
        <end position="173"/>
    </location>
</feature>
<protein>
    <recommendedName>
        <fullName evidence="2">Sensor histidine kinase NatK-like C-terminal domain-containing protein</fullName>
    </recommendedName>
</protein>
<dbReference type="InterPro" id="IPR036890">
    <property type="entry name" value="HATPase_C_sf"/>
</dbReference>
<evidence type="ECO:0000259" key="2">
    <source>
        <dbReference type="Pfam" id="PF14501"/>
    </source>
</evidence>
<evidence type="ECO:0000256" key="1">
    <source>
        <dbReference type="SAM" id="Phobius"/>
    </source>
</evidence>
<feature type="transmembrane region" description="Helical" evidence="1">
    <location>
        <begin position="12"/>
        <end position="29"/>
    </location>
</feature>
<keyword evidence="4" id="KW-1185">Reference proteome</keyword>
<gene>
    <name evidence="3" type="ORF">BACCAP_04851</name>
</gene>
<comment type="caution">
    <text evidence="3">The sequence shown here is derived from an EMBL/GenBank/DDBJ whole genome shotgun (WGS) entry which is preliminary data.</text>
</comment>
<feature type="transmembrane region" description="Helical" evidence="1">
    <location>
        <begin position="96"/>
        <end position="116"/>
    </location>
</feature>